<feature type="binding site" evidence="7">
    <location>
        <begin position="340"/>
        <end position="341"/>
    </location>
    <ligand>
        <name>substrate</name>
    </ligand>
</feature>
<dbReference type="FunFam" id="3.20.20.70:FF:000118">
    <property type="entry name" value="Alpha-galactosidase"/>
    <property type="match status" value="1"/>
</dbReference>
<accession>A0A0P6YLI8</accession>
<feature type="binding site" evidence="7">
    <location>
        <position position="521"/>
    </location>
    <ligand>
        <name>substrate</name>
    </ligand>
</feature>
<proteinExistence type="inferred from homology"/>
<dbReference type="Pfam" id="PF16874">
    <property type="entry name" value="Glyco_hydro_36C"/>
    <property type="match status" value="1"/>
</dbReference>
<sequence>MSIQQIGSSWLLHTQNTTYAFGLNSLGLLVHQYWGPRIASPSALPPAPESEGWASFNHPEHLLPEEYPAWAGMKFVEPCLKVTAHDQVRDTVLVFQDSQAEVDDLPHLVITLQDPVYALRVRLHYRVHAESDIIERWAELVNDSAAPIRLERAFSVQWHPPAGTAYRFSHLYGRWNDEFHLVRETLTPGVKVIESRRLTTSHHHNPWFALDGGDASETQGEVWFGALGWSGNWKLCAEDTGFASTRVSLGVNDFDFAWDLQPGETFTTPSAYAGYTQEGFGAASRCLHQLIRSRLIPHPRALHPVLYNSWEATLFDVDAPSQIRLAQLAAQMGVELFVMDDGWFKGRRDDRAGLGDWSPDPLKFPHGLNPLIQQVTALGMRFGLWVEPEMVNPDSDLYRAHPDWVLHFPTRQRRTGRNQLILNLARPDVQAHLIQMLDELLSQHDISFIKWDMNRAVSEPGWPDAPRDPREMWVRYTHGLYHILETLRSRHPQVTFQSCSGGGGRADLGVLRYADQIWVSDNTEAAARLRIQEGFSQLFPAQVMEAWVTDANRGQIPLSFRFHVSMCGSLGIGGNLTQWSPQERAEAAHWIAVYKDIRPIIQFGSQFRLRSPSQSPFSTVQYLSEDGAAGVLFAFRTYLPDPAALPPLRLQGLDPQALYAVEGVPEPHSGAYWMHTGLPLMLGNFESALLRITRLP</sequence>
<gene>
    <name evidence="10" type="ORF">ADN01_08425</name>
</gene>
<protein>
    <recommendedName>
        <fullName evidence="2 5">Alpha-galactosidase</fullName>
        <ecNumber evidence="2 5">3.2.1.22</ecNumber>
    </recommendedName>
</protein>
<dbReference type="InterPro" id="IPR017853">
    <property type="entry name" value="GH"/>
</dbReference>
<evidence type="ECO:0000256" key="5">
    <source>
        <dbReference type="PIRNR" id="PIRNR005536"/>
    </source>
</evidence>
<feature type="binding site" evidence="7">
    <location>
        <begin position="450"/>
        <end position="454"/>
    </location>
    <ligand>
        <name>substrate</name>
    </ligand>
</feature>
<feature type="active site" description="Proton donor" evidence="6">
    <location>
        <position position="521"/>
    </location>
</feature>
<dbReference type="InterPro" id="IPR000111">
    <property type="entry name" value="Glyco_hydro_27/36_CS"/>
</dbReference>
<comment type="catalytic activity">
    <reaction evidence="1 5">
        <text>Hydrolysis of terminal, non-reducing alpha-D-galactose residues in alpha-D-galactosides, including galactose oligosaccharides, galactomannans and galactolipids.</text>
        <dbReference type="EC" id="3.2.1.22"/>
    </reaction>
</comment>
<dbReference type="SUPFAM" id="SSF51445">
    <property type="entry name" value="(Trans)glycosidases"/>
    <property type="match status" value="1"/>
</dbReference>
<dbReference type="InterPro" id="IPR031705">
    <property type="entry name" value="Glyco_hydro_36_C"/>
</dbReference>
<evidence type="ECO:0000313" key="11">
    <source>
        <dbReference type="Proteomes" id="UP000050501"/>
    </source>
</evidence>
<reference evidence="10 11" key="1">
    <citation type="submission" date="2015-07" db="EMBL/GenBank/DDBJ databases">
        <title>Genome sequence of Levilinea saccharolytica DSM 16555.</title>
        <authorList>
            <person name="Hemp J."/>
            <person name="Ward L.M."/>
            <person name="Pace L.A."/>
            <person name="Fischer W.W."/>
        </authorList>
    </citation>
    <scope>NUCLEOTIDE SEQUENCE [LARGE SCALE GENOMIC DNA]</scope>
    <source>
        <strain evidence="10 11">KIBI-1</strain>
    </source>
</reference>
<evidence type="ECO:0000259" key="8">
    <source>
        <dbReference type="Pfam" id="PF16874"/>
    </source>
</evidence>
<dbReference type="Gene3D" id="2.60.40.1180">
    <property type="entry name" value="Golgi alpha-mannosidase II"/>
    <property type="match status" value="1"/>
</dbReference>
<dbReference type="InterPro" id="IPR038417">
    <property type="entry name" value="Alpga-gal_N_sf"/>
</dbReference>
<comment type="caution">
    <text evidence="10">The sequence shown here is derived from an EMBL/GenBank/DDBJ whole genome shotgun (WGS) entry which is preliminary data.</text>
</comment>
<evidence type="ECO:0000256" key="7">
    <source>
        <dbReference type="PIRSR" id="PIRSR005536-2"/>
    </source>
</evidence>
<keyword evidence="4 5" id="KW-0326">Glycosidase</keyword>
<dbReference type="InterPro" id="IPR050985">
    <property type="entry name" value="Alpha-glycosidase_related"/>
</dbReference>
<dbReference type="RefSeq" id="WP_062418674.1">
    <property type="nucleotide sequence ID" value="NZ_DF967974.1"/>
</dbReference>
<dbReference type="InterPro" id="IPR031704">
    <property type="entry name" value="Glyco_hydro_36_N"/>
</dbReference>
<dbReference type="PANTHER" id="PTHR43053:SF3">
    <property type="entry name" value="ALPHA-GALACTOSIDASE C-RELATED"/>
    <property type="match status" value="1"/>
</dbReference>
<evidence type="ECO:0000256" key="1">
    <source>
        <dbReference type="ARBA" id="ARBA00001255"/>
    </source>
</evidence>
<feature type="active site" description="Nucleophile" evidence="6">
    <location>
        <position position="452"/>
    </location>
</feature>
<dbReference type="CDD" id="cd14791">
    <property type="entry name" value="GH36"/>
    <property type="match status" value="1"/>
</dbReference>
<feature type="binding site" evidence="7">
    <location>
        <position position="417"/>
    </location>
    <ligand>
        <name>substrate</name>
    </ligand>
</feature>
<evidence type="ECO:0000256" key="4">
    <source>
        <dbReference type="ARBA" id="ARBA00023295"/>
    </source>
</evidence>
<evidence type="ECO:0000256" key="2">
    <source>
        <dbReference type="ARBA" id="ARBA00012755"/>
    </source>
</evidence>
<feature type="domain" description="Glycosyl hydrolase family 36 C-terminal" evidence="8">
    <location>
        <begin position="619"/>
        <end position="691"/>
    </location>
</feature>
<dbReference type="InterPro" id="IPR013780">
    <property type="entry name" value="Glyco_hydro_b"/>
</dbReference>
<evidence type="ECO:0000313" key="10">
    <source>
        <dbReference type="EMBL" id="KPL83513.1"/>
    </source>
</evidence>
<dbReference type="Gene3D" id="3.20.20.70">
    <property type="entry name" value="Aldolase class I"/>
    <property type="match status" value="1"/>
</dbReference>
<dbReference type="Pfam" id="PF16875">
    <property type="entry name" value="Glyco_hydro_36N"/>
    <property type="match status" value="1"/>
</dbReference>
<dbReference type="PIRSF" id="PIRSF005536">
    <property type="entry name" value="Agal"/>
    <property type="match status" value="1"/>
</dbReference>
<dbReference type="EC" id="3.2.1.22" evidence="2 5"/>
<evidence type="ECO:0000256" key="6">
    <source>
        <dbReference type="PIRSR" id="PIRSR005536-1"/>
    </source>
</evidence>
<keyword evidence="11" id="KW-1185">Reference proteome</keyword>
<dbReference type="Pfam" id="PF02065">
    <property type="entry name" value="Melibiase"/>
    <property type="match status" value="1"/>
</dbReference>
<feature type="binding site" evidence="7">
    <location>
        <position position="175"/>
    </location>
    <ligand>
        <name>substrate</name>
    </ligand>
</feature>
<dbReference type="GO" id="GO:0016052">
    <property type="term" value="P:carbohydrate catabolic process"/>
    <property type="evidence" value="ECO:0007669"/>
    <property type="project" value="InterPro"/>
</dbReference>
<dbReference type="AlphaFoldDB" id="A0A0P6YLI8"/>
<dbReference type="EMBL" id="LGCM01000031">
    <property type="protein sequence ID" value="KPL83513.1"/>
    <property type="molecule type" value="Genomic_DNA"/>
</dbReference>
<dbReference type="GO" id="GO:0004557">
    <property type="term" value="F:alpha-galactosidase activity"/>
    <property type="evidence" value="ECO:0007669"/>
    <property type="project" value="UniProtKB-UniRule"/>
</dbReference>
<evidence type="ECO:0000256" key="3">
    <source>
        <dbReference type="ARBA" id="ARBA00022801"/>
    </source>
</evidence>
<feature type="domain" description="Glycosyl hydrolase family 36 N-terminal" evidence="9">
    <location>
        <begin position="27"/>
        <end position="261"/>
    </location>
</feature>
<organism evidence="10 11">
    <name type="scientific">Levilinea saccharolytica</name>
    <dbReference type="NCBI Taxonomy" id="229921"/>
    <lineage>
        <taxon>Bacteria</taxon>
        <taxon>Bacillati</taxon>
        <taxon>Chloroflexota</taxon>
        <taxon>Anaerolineae</taxon>
        <taxon>Anaerolineales</taxon>
        <taxon>Anaerolineaceae</taxon>
        <taxon>Levilinea</taxon>
    </lineage>
</organism>
<dbReference type="STRING" id="229921.ADN01_08425"/>
<name>A0A0P6YLI8_9CHLR</name>
<feature type="binding site" evidence="7">
    <location>
        <position position="499"/>
    </location>
    <ligand>
        <name>substrate</name>
    </ligand>
</feature>
<dbReference type="PATRIC" id="fig|229921.5.peg.1088"/>
<dbReference type="Proteomes" id="UP000050501">
    <property type="component" value="Unassembled WGS sequence"/>
</dbReference>
<keyword evidence="3 5" id="KW-0378">Hydrolase</keyword>
<dbReference type="PROSITE" id="PS00512">
    <property type="entry name" value="ALPHA_GALACTOSIDASE"/>
    <property type="match status" value="1"/>
</dbReference>
<dbReference type="OrthoDB" id="9758822at2"/>
<comment type="similarity">
    <text evidence="5">Belongs to the glycosyl hydrolase.</text>
</comment>
<dbReference type="InterPro" id="IPR013785">
    <property type="entry name" value="Aldolase_TIM"/>
</dbReference>
<dbReference type="InterPro" id="IPR002252">
    <property type="entry name" value="Glyco_hydro_36"/>
</dbReference>
<dbReference type="Gene3D" id="2.70.98.60">
    <property type="entry name" value="alpha-galactosidase from lactobacil brevis"/>
    <property type="match status" value="1"/>
</dbReference>
<dbReference type="PANTHER" id="PTHR43053">
    <property type="entry name" value="GLYCOSIDASE FAMILY 31"/>
    <property type="match status" value="1"/>
</dbReference>
<evidence type="ECO:0000259" key="9">
    <source>
        <dbReference type="Pfam" id="PF16875"/>
    </source>
</evidence>
<dbReference type="PRINTS" id="PR00743">
    <property type="entry name" value="GLHYDRLASE36"/>
</dbReference>